<dbReference type="InterPro" id="IPR029044">
    <property type="entry name" value="Nucleotide-diphossugar_trans"/>
</dbReference>
<dbReference type="PANTHER" id="PTHR43685">
    <property type="entry name" value="GLYCOSYLTRANSFERASE"/>
    <property type="match status" value="1"/>
</dbReference>
<name>A0A0N7M201_9RHOB</name>
<evidence type="ECO:0000259" key="4">
    <source>
        <dbReference type="Pfam" id="PF00535"/>
    </source>
</evidence>
<evidence type="ECO:0000256" key="1">
    <source>
        <dbReference type="ARBA" id="ARBA00006739"/>
    </source>
</evidence>
<dbReference type="Pfam" id="PF00535">
    <property type="entry name" value="Glycos_transf_2"/>
    <property type="match status" value="1"/>
</dbReference>
<keyword evidence="2 5" id="KW-0328">Glycosyltransferase</keyword>
<organism evidence="5 6">
    <name type="scientific">Thalassovita mediterranea</name>
    <dbReference type="NCBI Taxonomy" id="340021"/>
    <lineage>
        <taxon>Bacteria</taxon>
        <taxon>Pseudomonadati</taxon>
        <taxon>Pseudomonadota</taxon>
        <taxon>Alphaproteobacteria</taxon>
        <taxon>Rhodobacterales</taxon>
        <taxon>Roseobacteraceae</taxon>
        <taxon>Thalassovita</taxon>
    </lineage>
</organism>
<dbReference type="AlphaFoldDB" id="A0A0N7M201"/>
<dbReference type="Proteomes" id="UP000051681">
    <property type="component" value="Unassembled WGS sequence"/>
</dbReference>
<proteinExistence type="inferred from homology"/>
<evidence type="ECO:0000313" key="5">
    <source>
        <dbReference type="EMBL" id="CUH84731.1"/>
    </source>
</evidence>
<sequence length="329" mass="36624">MNSPLISVLMPVKNAQDTVEEAVLSILHQTLENLELIVVDDGSTDGTRALLQKQMDADSRIRLFTASGWGISDALNQALANARAPFVARMDADDISIRHRFKTQYQRFQEAPELVLLGSNVHKFCGATDTPWQSQPSPTKTDILKQLQTRTTLMHPTIMARTSALRQVGGYRRLFDGAEDHDLFLRLSRVGEIEILPDTLLKYRIHDKQVSTQSAARGLCASAAAAFCHFCVQTGRADPARTSQSCQQIARGMLKFFAANPAEFTRDHAKLCGLALNSFAQSNDASEQDRALRNQILRGALLSGNVRSAYALWRRTASRPQMKERSRVR</sequence>
<dbReference type="OrthoDB" id="5291101at2"/>
<comment type="similarity">
    <text evidence="1">Belongs to the glycosyltransferase 2 family.</text>
</comment>
<dbReference type="InterPro" id="IPR001173">
    <property type="entry name" value="Glyco_trans_2-like"/>
</dbReference>
<evidence type="ECO:0000256" key="3">
    <source>
        <dbReference type="ARBA" id="ARBA00022679"/>
    </source>
</evidence>
<dbReference type="SUPFAM" id="SSF53448">
    <property type="entry name" value="Nucleotide-diphospho-sugar transferases"/>
    <property type="match status" value="1"/>
</dbReference>
<reference evidence="5 6" key="1">
    <citation type="submission" date="2015-09" db="EMBL/GenBank/DDBJ databases">
        <authorList>
            <consortium name="Swine Surveillance"/>
        </authorList>
    </citation>
    <scope>NUCLEOTIDE SEQUENCE [LARGE SCALE GENOMIC DNA]</scope>
    <source>
        <strain evidence="5 6">CECT 8383</strain>
    </source>
</reference>
<keyword evidence="6" id="KW-1185">Reference proteome</keyword>
<dbReference type="InterPro" id="IPR050834">
    <property type="entry name" value="Glycosyltransf_2"/>
</dbReference>
<evidence type="ECO:0000256" key="2">
    <source>
        <dbReference type="ARBA" id="ARBA00022676"/>
    </source>
</evidence>
<dbReference type="EMBL" id="CYSF01000007">
    <property type="protein sequence ID" value="CUH84731.1"/>
    <property type="molecule type" value="Genomic_DNA"/>
</dbReference>
<gene>
    <name evidence="5" type="primary">epsE</name>
    <name evidence="5" type="ORF">TM5383_01943</name>
</gene>
<evidence type="ECO:0000313" key="6">
    <source>
        <dbReference type="Proteomes" id="UP000051681"/>
    </source>
</evidence>
<protein>
    <submittedName>
        <fullName evidence="5">Putative glycosyltransferase EpsE</fullName>
        <ecNumber evidence="5">2.4.-.-</ecNumber>
    </submittedName>
</protein>
<feature type="domain" description="Glycosyltransferase 2-like" evidence="4">
    <location>
        <begin position="7"/>
        <end position="168"/>
    </location>
</feature>
<dbReference type="GO" id="GO:0016757">
    <property type="term" value="F:glycosyltransferase activity"/>
    <property type="evidence" value="ECO:0007669"/>
    <property type="project" value="UniProtKB-KW"/>
</dbReference>
<dbReference type="STRING" id="340021.TM5383_01943"/>
<dbReference type="EC" id="2.4.-.-" evidence="5"/>
<dbReference type="PANTHER" id="PTHR43685:SF5">
    <property type="entry name" value="GLYCOSYLTRANSFERASE EPSE-RELATED"/>
    <property type="match status" value="1"/>
</dbReference>
<accession>A0A0N7M201</accession>
<dbReference type="Gene3D" id="3.90.550.10">
    <property type="entry name" value="Spore Coat Polysaccharide Biosynthesis Protein SpsA, Chain A"/>
    <property type="match status" value="1"/>
</dbReference>
<dbReference type="RefSeq" id="WP_058318798.1">
    <property type="nucleotide sequence ID" value="NZ_CYSF01000007.1"/>
</dbReference>
<keyword evidence="3 5" id="KW-0808">Transferase</keyword>